<dbReference type="RefSeq" id="XP_060409465.1">
    <property type="nucleotide sequence ID" value="XM_060553292.1"/>
</dbReference>
<organism evidence="1 2">
    <name type="scientific">Colletotrichum navitas</name>
    <dbReference type="NCBI Taxonomy" id="681940"/>
    <lineage>
        <taxon>Eukaryota</taxon>
        <taxon>Fungi</taxon>
        <taxon>Dikarya</taxon>
        <taxon>Ascomycota</taxon>
        <taxon>Pezizomycotina</taxon>
        <taxon>Sordariomycetes</taxon>
        <taxon>Hypocreomycetidae</taxon>
        <taxon>Glomerellales</taxon>
        <taxon>Glomerellaceae</taxon>
        <taxon>Colletotrichum</taxon>
        <taxon>Colletotrichum graminicola species complex</taxon>
    </lineage>
</organism>
<keyword evidence="2" id="KW-1185">Reference proteome</keyword>
<dbReference type="AlphaFoldDB" id="A0AAD8PPF9"/>
<feature type="non-terminal residue" evidence="1">
    <location>
        <position position="103"/>
    </location>
</feature>
<protein>
    <submittedName>
        <fullName evidence="1">Uncharacterized protein</fullName>
    </submittedName>
</protein>
<reference evidence="1" key="1">
    <citation type="submission" date="2021-06" db="EMBL/GenBank/DDBJ databases">
        <title>Comparative genomics, transcriptomics and evolutionary studies reveal genomic signatures of adaptation to plant cell wall in hemibiotrophic fungi.</title>
        <authorList>
            <consortium name="DOE Joint Genome Institute"/>
            <person name="Baroncelli R."/>
            <person name="Diaz J.F."/>
            <person name="Benocci T."/>
            <person name="Peng M."/>
            <person name="Battaglia E."/>
            <person name="Haridas S."/>
            <person name="Andreopoulos W."/>
            <person name="Labutti K."/>
            <person name="Pangilinan J."/>
            <person name="Floch G.L."/>
            <person name="Makela M.R."/>
            <person name="Henrissat B."/>
            <person name="Grigoriev I.V."/>
            <person name="Crouch J.A."/>
            <person name="De Vries R.P."/>
            <person name="Sukno S.A."/>
            <person name="Thon M.R."/>
        </authorList>
    </citation>
    <scope>NUCLEOTIDE SEQUENCE</scope>
    <source>
        <strain evidence="1">CBS 125086</strain>
    </source>
</reference>
<gene>
    <name evidence="1" type="ORF">LY79DRAFT_485608</name>
</gene>
<evidence type="ECO:0000313" key="1">
    <source>
        <dbReference type="EMBL" id="KAK1573901.1"/>
    </source>
</evidence>
<dbReference type="GeneID" id="85437532"/>
<comment type="caution">
    <text evidence="1">The sequence shown here is derived from an EMBL/GenBank/DDBJ whole genome shotgun (WGS) entry which is preliminary data.</text>
</comment>
<dbReference type="Proteomes" id="UP001230504">
    <property type="component" value="Unassembled WGS sequence"/>
</dbReference>
<proteinExistence type="predicted"/>
<feature type="non-terminal residue" evidence="1">
    <location>
        <position position="1"/>
    </location>
</feature>
<dbReference type="EMBL" id="JAHLJV010000083">
    <property type="protein sequence ID" value="KAK1573901.1"/>
    <property type="molecule type" value="Genomic_DNA"/>
</dbReference>
<accession>A0AAD8PPF9</accession>
<evidence type="ECO:0000313" key="2">
    <source>
        <dbReference type="Proteomes" id="UP001230504"/>
    </source>
</evidence>
<name>A0AAD8PPF9_9PEZI</name>
<sequence>REKKKNQDWTMRTGQQTGHLQTFPTTFKIKIMALPIPYTNVVLGIFASAEQVDAFVAELSGLVDELANRRKPYHGDFTLLKGELMKEHRKTDSVYFAWKLGSL</sequence>